<reference evidence="4" key="1">
    <citation type="submission" date="2015-12" db="EMBL/GenBank/DDBJ databases">
        <authorList>
            <person name="Lauer A."/>
            <person name="Humrighouse B."/>
            <person name="Loparev V."/>
            <person name="Shewmaker P.L."/>
            <person name="Whitney A.M."/>
            <person name="McLaughlin R.W."/>
        </authorList>
    </citation>
    <scope>NUCLEOTIDE SEQUENCE [LARGE SCALE GENOMIC DNA]</scope>
    <source>
        <strain evidence="4">LMG 26678</strain>
    </source>
</reference>
<sequence length="518" mass="57507">MNTMEEYLNQLKAAFAEEDIEYFNELKEDLLEQLAICLEEGQTEAEVVARLAPPEEIAADFYADLSLDAAINAKTSVVPREEIQDVFIQTQKKRMQKFIKTVFKVLRPLFLLGLLAVFGFFLIYVVKELIEERNLAGIPTILCLFLLAIILQVIKSWFSQKERLINGVAIGLSGLGVALLLFFSVTGQLMYKGRQYYKEINLASSNHAAFSFDSDADVEITTVEVSSTEKPSLMVKGRFKESDIKKIENGSYDNKVDLTLDEENIFDSFTRTGRSEVIFFIPKGTILDDFHLGLSQGDLRLLDIQTKNFDLDLISGDVYAKNIIADEGNVDSDYGDVIIEESAMNLNVKSTSGKTVITGMLGDLTIEGNKGLSILKFLRSDKVVLNNHSGRMILEDSETKKLTATATDGQVIVKRTKGDLSMVNENGKIVSEENQGRLDLKNGSGPTIAIQESKVNATVFSQSGFIKWLQDPSQTINVIASTGTGELRNDFSDVSNDGKYKIDVKSKTGDVKILEKVE</sequence>
<keyword evidence="1" id="KW-0812">Transmembrane</keyword>
<dbReference type="Proteomes" id="UP000067523">
    <property type="component" value="Chromosome"/>
</dbReference>
<feature type="transmembrane region" description="Helical" evidence="1">
    <location>
        <begin position="105"/>
        <end position="126"/>
    </location>
</feature>
<keyword evidence="4" id="KW-1185">Reference proteome</keyword>
<feature type="domain" description="DUF4097" evidence="2">
    <location>
        <begin position="216"/>
        <end position="370"/>
    </location>
</feature>
<dbReference type="InterPro" id="IPR025164">
    <property type="entry name" value="Toastrack_DUF4097"/>
</dbReference>
<name>A0A0U2XE64_9ENTE</name>
<feature type="transmembrane region" description="Helical" evidence="1">
    <location>
        <begin position="138"/>
        <end position="158"/>
    </location>
</feature>
<dbReference type="KEGG" id="erx:ATZ35_08185"/>
<feature type="transmembrane region" description="Helical" evidence="1">
    <location>
        <begin position="170"/>
        <end position="191"/>
    </location>
</feature>
<organism evidence="3 4">
    <name type="scientific">Enterococcus rotai</name>
    <dbReference type="NCBI Taxonomy" id="118060"/>
    <lineage>
        <taxon>Bacteria</taxon>
        <taxon>Bacillati</taxon>
        <taxon>Bacillota</taxon>
        <taxon>Bacilli</taxon>
        <taxon>Lactobacillales</taxon>
        <taxon>Enterococcaceae</taxon>
        <taxon>Enterococcus</taxon>
    </lineage>
</organism>
<keyword evidence="1" id="KW-0472">Membrane</keyword>
<proteinExistence type="predicted"/>
<evidence type="ECO:0000313" key="4">
    <source>
        <dbReference type="Proteomes" id="UP000067523"/>
    </source>
</evidence>
<evidence type="ECO:0000256" key="1">
    <source>
        <dbReference type="SAM" id="Phobius"/>
    </source>
</evidence>
<accession>A0A0U2XE64</accession>
<dbReference type="EMBL" id="CP013655">
    <property type="protein sequence ID" value="ALS37137.1"/>
    <property type="molecule type" value="Genomic_DNA"/>
</dbReference>
<evidence type="ECO:0000313" key="3">
    <source>
        <dbReference type="EMBL" id="ALS37137.1"/>
    </source>
</evidence>
<dbReference type="Pfam" id="PF13349">
    <property type="entry name" value="DUF4097"/>
    <property type="match status" value="1"/>
</dbReference>
<gene>
    <name evidence="3" type="ORF">ATZ35_08185</name>
</gene>
<evidence type="ECO:0000259" key="2">
    <source>
        <dbReference type="Pfam" id="PF13349"/>
    </source>
</evidence>
<dbReference type="STRING" id="118060.ATZ35_08185"/>
<dbReference type="AlphaFoldDB" id="A0A0U2XE64"/>
<protein>
    <recommendedName>
        <fullName evidence="2">DUF4097 domain-containing protein</fullName>
    </recommendedName>
</protein>
<keyword evidence="1" id="KW-1133">Transmembrane helix</keyword>